<dbReference type="Proteomes" id="UP000606115">
    <property type="component" value="Unassembled WGS sequence"/>
</dbReference>
<keyword evidence="3" id="KW-1185">Reference proteome</keyword>
<sequence>MEITPTPPSLDFVATIEVAVSETITIGNTAQGVRRVAPIRGGSVSGPQMRGRVLDAGADFQRYPSADLALLEANYVLELDDGHRILVENRAVRTADPADLERMMSGEHVDPSRVYFRCVPALSADESGPYAWLNRTLFLGTGERLAQGVRIDVFRVR</sequence>
<proteinExistence type="inferred from homology"/>
<comment type="similarity">
    <text evidence="1">Belongs to the UPF0311 family.</text>
</comment>
<evidence type="ECO:0000256" key="1">
    <source>
        <dbReference type="HAMAP-Rule" id="MF_00775"/>
    </source>
</evidence>
<dbReference type="PANTHER" id="PTHR37315:SF1">
    <property type="entry name" value="UPF0311 PROTEIN BLR7842"/>
    <property type="match status" value="1"/>
</dbReference>
<dbReference type="Gene3D" id="2.40.160.20">
    <property type="match status" value="1"/>
</dbReference>
<name>A0ABQ2DT27_9MICC</name>
<organism evidence="2 3">
    <name type="scientific">Glutamicibacter ardleyensis</name>
    <dbReference type="NCBI Taxonomy" id="225894"/>
    <lineage>
        <taxon>Bacteria</taxon>
        <taxon>Bacillati</taxon>
        <taxon>Actinomycetota</taxon>
        <taxon>Actinomycetes</taxon>
        <taxon>Micrococcales</taxon>
        <taxon>Micrococcaceae</taxon>
        <taxon>Glutamicibacter</taxon>
    </lineage>
</organism>
<evidence type="ECO:0000313" key="2">
    <source>
        <dbReference type="EMBL" id="GGJ71659.1"/>
    </source>
</evidence>
<dbReference type="InterPro" id="IPR020915">
    <property type="entry name" value="UPF0311"/>
</dbReference>
<dbReference type="PANTHER" id="PTHR37315">
    <property type="entry name" value="UPF0311 PROTEIN BLR7842"/>
    <property type="match status" value="1"/>
</dbReference>
<protein>
    <recommendedName>
        <fullName evidence="1">UPF0311 protein GCM10007173_33210</fullName>
    </recommendedName>
</protein>
<dbReference type="Pfam" id="PF11578">
    <property type="entry name" value="DUF3237"/>
    <property type="match status" value="1"/>
</dbReference>
<dbReference type="EMBL" id="BMKX01000011">
    <property type="protein sequence ID" value="GGJ71659.1"/>
    <property type="molecule type" value="Genomic_DNA"/>
</dbReference>
<comment type="caution">
    <text evidence="2">The sequence shown here is derived from an EMBL/GenBank/DDBJ whole genome shotgun (WGS) entry which is preliminary data.</text>
</comment>
<reference evidence="3" key="1">
    <citation type="journal article" date="2019" name="Int. J. Syst. Evol. Microbiol.">
        <title>The Global Catalogue of Microorganisms (GCM) 10K type strain sequencing project: providing services to taxonomists for standard genome sequencing and annotation.</title>
        <authorList>
            <consortium name="The Broad Institute Genomics Platform"/>
            <consortium name="The Broad Institute Genome Sequencing Center for Infectious Disease"/>
            <person name="Wu L."/>
            <person name="Ma J."/>
        </authorList>
    </citation>
    <scope>NUCLEOTIDE SEQUENCE [LARGE SCALE GENOMIC DNA]</scope>
    <source>
        <strain evidence="3">CGMCC 1.3685</strain>
    </source>
</reference>
<dbReference type="GeneID" id="303305654"/>
<dbReference type="RefSeq" id="WP_229677209.1">
    <property type="nucleotide sequence ID" value="NZ_BMKX01000011.1"/>
</dbReference>
<evidence type="ECO:0000313" key="3">
    <source>
        <dbReference type="Proteomes" id="UP000606115"/>
    </source>
</evidence>
<accession>A0ABQ2DT27</accession>
<dbReference type="HAMAP" id="MF_00775">
    <property type="entry name" value="UPF0311"/>
    <property type="match status" value="1"/>
</dbReference>
<gene>
    <name evidence="2" type="ORF">GCM10007173_33210</name>
</gene>